<dbReference type="Gene3D" id="2.40.160.100">
    <property type="match status" value="1"/>
</dbReference>
<accession>A0AA41Z6S6</accession>
<keyword evidence="4" id="KW-1185">Reference proteome</keyword>
<comment type="caution">
    <text evidence="3">The sequence shown here is derived from an EMBL/GenBank/DDBJ whole genome shotgun (WGS) entry which is preliminary data.</text>
</comment>
<protein>
    <submittedName>
        <fullName evidence="3">Alginate export family protein</fullName>
    </submittedName>
</protein>
<evidence type="ECO:0000259" key="2">
    <source>
        <dbReference type="Pfam" id="PF13372"/>
    </source>
</evidence>
<dbReference type="InterPro" id="IPR053728">
    <property type="entry name" value="Alginate_Permeability_Chnl"/>
</dbReference>
<dbReference type="EMBL" id="JANFAV010000002">
    <property type="protein sequence ID" value="MCW6533879.1"/>
    <property type="molecule type" value="Genomic_DNA"/>
</dbReference>
<proteinExistence type="predicted"/>
<evidence type="ECO:0000313" key="3">
    <source>
        <dbReference type="EMBL" id="MCW6533879.1"/>
    </source>
</evidence>
<organism evidence="3 4">
    <name type="scientific">Sphingomonas lycopersici</name>
    <dbReference type="NCBI Taxonomy" id="2951807"/>
    <lineage>
        <taxon>Bacteria</taxon>
        <taxon>Pseudomonadati</taxon>
        <taxon>Pseudomonadota</taxon>
        <taxon>Alphaproteobacteria</taxon>
        <taxon>Sphingomonadales</taxon>
        <taxon>Sphingomonadaceae</taxon>
        <taxon>Sphingomonas</taxon>
    </lineage>
</organism>
<evidence type="ECO:0000313" key="4">
    <source>
        <dbReference type="Proteomes" id="UP001165565"/>
    </source>
</evidence>
<dbReference type="Proteomes" id="UP001165565">
    <property type="component" value="Unassembled WGS sequence"/>
</dbReference>
<reference evidence="3" key="1">
    <citation type="submission" date="2022-06" db="EMBL/GenBank/DDBJ databases">
        <title>Sphingomonas sp. nov. isolated from rhizosphere soil of tomato.</title>
        <authorList>
            <person name="Dong H."/>
            <person name="Gao R."/>
        </authorList>
    </citation>
    <scope>NUCLEOTIDE SEQUENCE</scope>
    <source>
        <strain evidence="3">MMSM24</strain>
    </source>
</reference>
<sequence>MQLTRALWLIALVPVATPALAQDAEGLDISGTMRIRYETITNQPRAGYNRNDELLNLRTTLLVKYQSGPFTVAGELWDSRVYGEDKGSPVTTGEANALEPVQAYIGARGAIGAVKVSGRLGRFTLNLGSRRLVGAEEYRNTTNGYTGLRLDLATPGGVTATGIYVLPQQRRPDAPASLRDNAVGFDHEGFDQVLWGGTVAKAKAIGAVTAEASFFHFGEHDTPGRPTRDRSLNTVGGRLWRDLATGAADGEVEAFHQSGTISASIAPAAATLPVSAWFVHASGGYSFAGALKLRLSLHYDRASGDKAGGSYGRFDTLFGMRRAELAPAGLYNAVGRANVSTPGARFEIAPSKRWDAFLTYRALWLAERTDSFSTTGVRDASGRSGSFAGHQLDTRLRWWMRPDRLRFEFDGTLLMKGRFLKEAPNAPPGKVSAYSSFNLTASF</sequence>
<evidence type="ECO:0000256" key="1">
    <source>
        <dbReference type="SAM" id="SignalP"/>
    </source>
</evidence>
<dbReference type="RefSeq" id="WP_265267929.1">
    <property type="nucleotide sequence ID" value="NZ_JANFAV010000002.1"/>
</dbReference>
<feature type="signal peptide" evidence="1">
    <location>
        <begin position="1"/>
        <end position="21"/>
    </location>
</feature>
<keyword evidence="1" id="KW-0732">Signal</keyword>
<gene>
    <name evidence="3" type="ORF">NEE01_03695</name>
</gene>
<dbReference type="Pfam" id="PF13372">
    <property type="entry name" value="Alginate_exp"/>
    <property type="match status" value="1"/>
</dbReference>
<feature type="chain" id="PRO_5041223078" evidence="1">
    <location>
        <begin position="22"/>
        <end position="443"/>
    </location>
</feature>
<feature type="domain" description="Alginate export" evidence="2">
    <location>
        <begin position="27"/>
        <end position="425"/>
    </location>
</feature>
<dbReference type="InterPro" id="IPR025388">
    <property type="entry name" value="Alginate_export_dom"/>
</dbReference>
<dbReference type="AlphaFoldDB" id="A0AA41Z6S6"/>
<name>A0AA41Z6S6_9SPHN</name>